<name>A0A4V3HGW8_9BACT</name>
<organism evidence="5 6">
    <name type="scientific">Aminivibrio pyruvatiphilus</name>
    <dbReference type="NCBI Taxonomy" id="1005740"/>
    <lineage>
        <taxon>Bacteria</taxon>
        <taxon>Thermotogati</taxon>
        <taxon>Synergistota</taxon>
        <taxon>Synergistia</taxon>
        <taxon>Synergistales</taxon>
        <taxon>Aminobacteriaceae</taxon>
        <taxon>Aminivibrio</taxon>
    </lineage>
</organism>
<keyword evidence="2" id="KW-0479">Metal-binding</keyword>
<gene>
    <name evidence="5" type="ORF">C8D99_10242</name>
</gene>
<accession>A0A4V3HGW8</accession>
<evidence type="ECO:0000313" key="6">
    <source>
        <dbReference type="Proteomes" id="UP000295066"/>
    </source>
</evidence>
<dbReference type="InterPro" id="IPR013342">
    <property type="entry name" value="Mandelate_racemase_C"/>
</dbReference>
<dbReference type="RefSeq" id="WP_133955863.1">
    <property type="nucleotide sequence ID" value="NZ_SORI01000002.1"/>
</dbReference>
<evidence type="ECO:0000256" key="2">
    <source>
        <dbReference type="ARBA" id="ARBA00022723"/>
    </source>
</evidence>
<keyword evidence="6" id="KW-1185">Reference proteome</keyword>
<comment type="cofactor">
    <cofactor evidence="1">
        <name>Mg(2+)</name>
        <dbReference type="ChEBI" id="CHEBI:18420"/>
    </cofactor>
</comment>
<dbReference type="Pfam" id="PF13378">
    <property type="entry name" value="MR_MLE_C"/>
    <property type="match status" value="1"/>
</dbReference>
<dbReference type="SUPFAM" id="SSF51604">
    <property type="entry name" value="Enolase C-terminal domain-like"/>
    <property type="match status" value="1"/>
</dbReference>
<dbReference type="GO" id="GO:0016836">
    <property type="term" value="F:hydro-lyase activity"/>
    <property type="evidence" value="ECO:0007669"/>
    <property type="project" value="TreeGrafter"/>
</dbReference>
<dbReference type="SMART" id="SM00922">
    <property type="entry name" value="MR_MLE"/>
    <property type="match status" value="1"/>
</dbReference>
<reference evidence="5 6" key="1">
    <citation type="submission" date="2019-03" db="EMBL/GenBank/DDBJ databases">
        <title>Genomic Encyclopedia of Type Strains, Phase IV (KMG-IV): sequencing the most valuable type-strain genomes for metagenomic binning, comparative biology and taxonomic classification.</title>
        <authorList>
            <person name="Goeker M."/>
        </authorList>
    </citation>
    <scope>NUCLEOTIDE SEQUENCE [LARGE SCALE GENOMIC DNA]</scope>
    <source>
        <strain evidence="5 6">DSM 25964</strain>
    </source>
</reference>
<dbReference type="GO" id="GO:0016052">
    <property type="term" value="P:carbohydrate catabolic process"/>
    <property type="evidence" value="ECO:0007669"/>
    <property type="project" value="TreeGrafter"/>
</dbReference>
<dbReference type="AlphaFoldDB" id="A0A4V3HGW8"/>
<evidence type="ECO:0000256" key="3">
    <source>
        <dbReference type="ARBA" id="ARBA00022842"/>
    </source>
</evidence>
<dbReference type="InterPro" id="IPR013341">
    <property type="entry name" value="Mandelate_racemase_N_dom"/>
</dbReference>
<dbReference type="EMBL" id="SORI01000002">
    <property type="protein sequence ID" value="TDY63061.1"/>
    <property type="molecule type" value="Genomic_DNA"/>
</dbReference>
<proteinExistence type="predicted"/>
<evidence type="ECO:0000259" key="4">
    <source>
        <dbReference type="SMART" id="SM00922"/>
    </source>
</evidence>
<dbReference type="InterPro" id="IPR036849">
    <property type="entry name" value="Enolase-like_C_sf"/>
</dbReference>
<dbReference type="SFLD" id="SFLDS00001">
    <property type="entry name" value="Enolase"/>
    <property type="match status" value="1"/>
</dbReference>
<dbReference type="GO" id="GO:0000287">
    <property type="term" value="F:magnesium ion binding"/>
    <property type="evidence" value="ECO:0007669"/>
    <property type="project" value="TreeGrafter"/>
</dbReference>
<dbReference type="PANTHER" id="PTHR13794:SF58">
    <property type="entry name" value="MITOCHONDRIAL ENOLASE SUPERFAMILY MEMBER 1"/>
    <property type="match status" value="1"/>
</dbReference>
<dbReference type="CDD" id="cd03316">
    <property type="entry name" value="MR_like"/>
    <property type="match status" value="1"/>
</dbReference>
<dbReference type="Pfam" id="PF02746">
    <property type="entry name" value="MR_MLE_N"/>
    <property type="match status" value="1"/>
</dbReference>
<comment type="caution">
    <text evidence="5">The sequence shown here is derived from an EMBL/GenBank/DDBJ whole genome shotgun (WGS) entry which is preliminary data.</text>
</comment>
<sequence>MPAITDVRIFRAVSPLSRPIADATHSLTEISFYVVEVETESGGTGQGYLLSFHYSPHAISGALKDIRPLVLGLEPHETGVLAHRAAAEHEYFGCEGLQKWALAAANVAMWDCRGKMLGAPVWKLLGSTVSRVPVYGSGGWLSYTIEELLGEVTEYRRRGFNAVKIKVGGGLERDLERLRKVREAVGPGLKIMMDANQGMSLQDALALSRKAEDLDIFWFEEPIDHRDYEGYAVLRSRTSISLAMGEREYDTQALKALIGRRGIDLWQPDLIRIGGVEEWRNSAALAGAYSVPVLPHYYKDYDVPLLCTIPNGVGAESFDWIDGIIDNTMRIEDGFAYPRTGPGWGFTFRRESLTPVE</sequence>
<dbReference type="SFLD" id="SFLDG00179">
    <property type="entry name" value="mandelate_racemase"/>
    <property type="match status" value="1"/>
</dbReference>
<evidence type="ECO:0000256" key="1">
    <source>
        <dbReference type="ARBA" id="ARBA00001946"/>
    </source>
</evidence>
<dbReference type="Gene3D" id="3.30.390.10">
    <property type="entry name" value="Enolase-like, N-terminal domain"/>
    <property type="match status" value="1"/>
</dbReference>
<evidence type="ECO:0000313" key="5">
    <source>
        <dbReference type="EMBL" id="TDY63061.1"/>
    </source>
</evidence>
<dbReference type="InterPro" id="IPR029017">
    <property type="entry name" value="Enolase-like_N"/>
</dbReference>
<dbReference type="InterPro" id="IPR046945">
    <property type="entry name" value="RHMD-like"/>
</dbReference>
<keyword evidence="3" id="KW-0460">Magnesium</keyword>
<feature type="domain" description="Mandelate racemase/muconate lactonizing enzyme C-terminal" evidence="4">
    <location>
        <begin position="145"/>
        <end position="241"/>
    </location>
</feature>
<dbReference type="OrthoDB" id="9775391at2"/>
<dbReference type="InterPro" id="IPR029065">
    <property type="entry name" value="Enolase_C-like"/>
</dbReference>
<protein>
    <submittedName>
        <fullName evidence="5">L-alanine-DL-glutamate epimerase-like enolase superfamily enzyme</fullName>
    </submittedName>
</protein>
<dbReference type="SUPFAM" id="SSF54826">
    <property type="entry name" value="Enolase N-terminal domain-like"/>
    <property type="match status" value="1"/>
</dbReference>
<dbReference type="Proteomes" id="UP000295066">
    <property type="component" value="Unassembled WGS sequence"/>
</dbReference>
<dbReference type="Gene3D" id="3.20.20.120">
    <property type="entry name" value="Enolase-like C-terminal domain"/>
    <property type="match status" value="1"/>
</dbReference>
<dbReference type="PANTHER" id="PTHR13794">
    <property type="entry name" value="ENOLASE SUPERFAMILY, MANDELATE RACEMASE"/>
    <property type="match status" value="1"/>
</dbReference>